<evidence type="ECO:0000313" key="12">
    <source>
        <dbReference type="Proteomes" id="UP001140453"/>
    </source>
</evidence>
<feature type="compositionally biased region" description="Basic and acidic residues" evidence="8">
    <location>
        <begin position="438"/>
        <end position="449"/>
    </location>
</feature>
<dbReference type="InterPro" id="IPR050186">
    <property type="entry name" value="TPT_transporter"/>
</dbReference>
<accession>A0A9W8YUS2</accession>
<feature type="transmembrane region" description="Helical" evidence="9">
    <location>
        <begin position="288"/>
        <end position="310"/>
    </location>
</feature>
<comment type="caution">
    <text evidence="11">The sequence shown here is derived from an EMBL/GenBank/DDBJ whole genome shotgun (WGS) entry which is preliminary data.</text>
</comment>
<name>A0A9W8YUS2_9PEZI</name>
<dbReference type="Proteomes" id="UP001140453">
    <property type="component" value="Unassembled WGS sequence"/>
</dbReference>
<evidence type="ECO:0000256" key="1">
    <source>
        <dbReference type="ARBA" id="ARBA00003420"/>
    </source>
</evidence>
<keyword evidence="6 9" id="KW-1133">Transmembrane helix</keyword>
<evidence type="ECO:0000256" key="5">
    <source>
        <dbReference type="ARBA" id="ARBA00022692"/>
    </source>
</evidence>
<feature type="transmembrane region" description="Helical" evidence="9">
    <location>
        <begin position="343"/>
        <end position="361"/>
    </location>
</feature>
<comment type="function">
    <text evidence="1">Involved in the import of GDP-mannose from the cytoplasm into the Golgi lumen.</text>
</comment>
<feature type="domain" description="Sugar phosphate transporter" evidence="10">
    <location>
        <begin position="253"/>
        <end position="360"/>
    </location>
</feature>
<evidence type="ECO:0000256" key="3">
    <source>
        <dbReference type="ARBA" id="ARBA00010425"/>
    </source>
</evidence>
<dbReference type="GO" id="GO:0005789">
    <property type="term" value="C:endoplasmic reticulum membrane"/>
    <property type="evidence" value="ECO:0007669"/>
    <property type="project" value="UniProtKB-SubCell"/>
</dbReference>
<reference evidence="11" key="1">
    <citation type="submission" date="2022-10" db="EMBL/GenBank/DDBJ databases">
        <title>Tapping the CABI collections for fungal endophytes: first genome assemblies for Collariella, Neodidymelliopsis, Ascochyta clinopodiicola, Didymella pomorum, Didymosphaeria variabile, Neocosmospora piperis and Neocucurbitaria cava.</title>
        <authorList>
            <person name="Hill R."/>
        </authorList>
    </citation>
    <scope>NUCLEOTIDE SEQUENCE</scope>
    <source>
        <strain evidence="11">IMI 355082</strain>
    </source>
</reference>
<evidence type="ECO:0000256" key="8">
    <source>
        <dbReference type="SAM" id="MobiDB-lite"/>
    </source>
</evidence>
<keyword evidence="5 9" id="KW-0812">Transmembrane</keyword>
<dbReference type="InterPro" id="IPR004853">
    <property type="entry name" value="Sugar_P_trans_dom"/>
</dbReference>
<dbReference type="EMBL" id="JAPEVB010000002">
    <property type="protein sequence ID" value="KAJ4393229.1"/>
    <property type="molecule type" value="Genomic_DNA"/>
</dbReference>
<feature type="compositionally biased region" description="Basic and acidic residues" evidence="8">
    <location>
        <begin position="415"/>
        <end position="425"/>
    </location>
</feature>
<feature type="transmembrane region" description="Helical" evidence="9">
    <location>
        <begin position="38"/>
        <end position="58"/>
    </location>
</feature>
<sequence length="449" mass="49211">MTQAVRTGLHPAFYVVSWMFFSNSTIIFNKWLIGTAGFTIILTTIHLFATVLFTQVLARYTNLMPMPSRPVLTRRYIWYILSIGLCYTGSLLCSNMAYLTLSVSFISMLKALAPVTTLVISYAGGFSDPTPGKWAKIFVITFGVFLSSVGEVTFAWDGFLYQMFGTVSESVRLLLIDWLLAIPATVDSSMQESKRTDEAVQNVREQYSSGEGREPPTPDQETDKDEPVQDATRGDLEAQKGSEASGMAAISPLVLLYYYAPVCAVFNLLVALMTEWQTFNVEDLHRVGWSMLALNGAVAFMLNVSSVFLIGKTSALAMNLTGILKSVLLVFAAIVIWNTPITFLQAFGYGIALVGLFIYSLPDDIVRQSQTCEVILTHLGVFAVKLGNKMGLLGLGSNWGGRGGGGEGRYMSVPENEHEGEHEDSFSLDQVDGENAESGEKGTSEVKER</sequence>
<feature type="transmembrane region" description="Helical" evidence="9">
    <location>
        <begin position="255"/>
        <end position="276"/>
    </location>
</feature>
<keyword evidence="7 9" id="KW-0472">Membrane</keyword>
<feature type="domain" description="Sugar phosphate transporter" evidence="10">
    <location>
        <begin position="12"/>
        <end position="172"/>
    </location>
</feature>
<gene>
    <name evidence="11" type="ORF">N0V93_002437</name>
</gene>
<dbReference type="Pfam" id="PF03151">
    <property type="entry name" value="TPT"/>
    <property type="match status" value="2"/>
</dbReference>
<protein>
    <recommendedName>
        <fullName evidence="10">Sugar phosphate transporter domain-containing protein</fullName>
    </recommendedName>
</protein>
<evidence type="ECO:0000256" key="6">
    <source>
        <dbReference type="ARBA" id="ARBA00022989"/>
    </source>
</evidence>
<comment type="subunit">
    <text evidence="4">Homooligomer.</text>
</comment>
<evidence type="ECO:0000256" key="4">
    <source>
        <dbReference type="ARBA" id="ARBA00011182"/>
    </source>
</evidence>
<feature type="transmembrane region" description="Helical" evidence="9">
    <location>
        <begin position="137"/>
        <end position="156"/>
    </location>
</feature>
<evidence type="ECO:0000256" key="9">
    <source>
        <dbReference type="SAM" id="Phobius"/>
    </source>
</evidence>
<comment type="similarity">
    <text evidence="3">Belongs to the TPT transporter family. SLC35D subfamily.</text>
</comment>
<dbReference type="AlphaFoldDB" id="A0A9W8YUS2"/>
<evidence type="ECO:0000256" key="2">
    <source>
        <dbReference type="ARBA" id="ARBA00004477"/>
    </source>
</evidence>
<feature type="region of interest" description="Disordered" evidence="8">
    <location>
        <begin position="406"/>
        <end position="449"/>
    </location>
</feature>
<evidence type="ECO:0000256" key="7">
    <source>
        <dbReference type="ARBA" id="ARBA00023136"/>
    </source>
</evidence>
<keyword evidence="12" id="KW-1185">Reference proteome</keyword>
<evidence type="ECO:0000259" key="10">
    <source>
        <dbReference type="Pfam" id="PF03151"/>
    </source>
</evidence>
<proteinExistence type="inferred from homology"/>
<dbReference type="PANTHER" id="PTHR11132">
    <property type="entry name" value="SOLUTE CARRIER FAMILY 35"/>
    <property type="match status" value="1"/>
</dbReference>
<feature type="transmembrane region" description="Helical" evidence="9">
    <location>
        <begin position="12"/>
        <end position="32"/>
    </location>
</feature>
<organism evidence="11 12">
    <name type="scientific">Gnomoniopsis smithogilvyi</name>
    <dbReference type="NCBI Taxonomy" id="1191159"/>
    <lineage>
        <taxon>Eukaryota</taxon>
        <taxon>Fungi</taxon>
        <taxon>Dikarya</taxon>
        <taxon>Ascomycota</taxon>
        <taxon>Pezizomycotina</taxon>
        <taxon>Sordariomycetes</taxon>
        <taxon>Sordariomycetidae</taxon>
        <taxon>Diaporthales</taxon>
        <taxon>Gnomoniaceae</taxon>
        <taxon>Gnomoniopsis</taxon>
    </lineage>
</organism>
<feature type="transmembrane region" description="Helical" evidence="9">
    <location>
        <begin position="317"/>
        <end position="337"/>
    </location>
</feature>
<dbReference type="OrthoDB" id="6418713at2759"/>
<evidence type="ECO:0000313" key="11">
    <source>
        <dbReference type="EMBL" id="KAJ4393229.1"/>
    </source>
</evidence>
<feature type="transmembrane region" description="Helical" evidence="9">
    <location>
        <begin position="78"/>
        <end position="99"/>
    </location>
</feature>
<comment type="subcellular location">
    <subcellularLocation>
        <location evidence="2">Endoplasmic reticulum membrane</location>
        <topology evidence="2">Multi-pass membrane protein</topology>
    </subcellularLocation>
</comment>
<feature type="region of interest" description="Disordered" evidence="8">
    <location>
        <begin position="192"/>
        <end position="240"/>
    </location>
</feature>